<dbReference type="InterPro" id="IPR023214">
    <property type="entry name" value="HAD_sf"/>
</dbReference>
<dbReference type="InterPro" id="IPR036412">
    <property type="entry name" value="HAD-like_sf"/>
</dbReference>
<name>A0A9W4I256_PENOL</name>
<sequence length="276" mass="30836">MGSTTLPYMETKPKLIFFTDFDGTITVDDSNDHMIDNLGFGKQERLVLNDQVLDETLSFRDAFRQMLGSIKTPYDECIQILLKNMKLDPYFLEFYNWAEKNNVPIVILSSGMYPIISALLEKFLGRKPASHLTIIANEVVSRDGKDINSEGGWEIKYHDDSHFGHDKSLEIKPYAALPKEERPVLLYAGDGVSDLSAAAETDLLFAKKGKGIYSTVELIRLEDSADVVPDLVTYCQRRGMPYTTFENWSTILETTKDILGGTVTASEVAAKAAASQ</sequence>
<evidence type="ECO:0000313" key="2">
    <source>
        <dbReference type="EMBL" id="CAG8201812.1"/>
    </source>
</evidence>
<protein>
    <recommendedName>
        <fullName evidence="4">Phosphoserine phosphatase</fullName>
    </recommendedName>
</protein>
<evidence type="ECO:0000256" key="1">
    <source>
        <dbReference type="ARBA" id="ARBA00022801"/>
    </source>
</evidence>
<gene>
    <name evidence="2" type="ORF">POLS_LOCUS7563</name>
</gene>
<proteinExistence type="predicted"/>
<dbReference type="GO" id="GO:0016791">
    <property type="term" value="F:phosphatase activity"/>
    <property type="evidence" value="ECO:0007669"/>
    <property type="project" value="InterPro"/>
</dbReference>
<dbReference type="NCBIfam" id="TIGR01488">
    <property type="entry name" value="HAD-SF-IB"/>
    <property type="match status" value="1"/>
</dbReference>
<organism evidence="2 3">
    <name type="scientific">Penicillium olsonii</name>
    <dbReference type="NCBI Taxonomy" id="99116"/>
    <lineage>
        <taxon>Eukaryota</taxon>
        <taxon>Fungi</taxon>
        <taxon>Dikarya</taxon>
        <taxon>Ascomycota</taxon>
        <taxon>Pezizomycotina</taxon>
        <taxon>Eurotiomycetes</taxon>
        <taxon>Eurotiomycetidae</taxon>
        <taxon>Eurotiales</taxon>
        <taxon>Aspergillaceae</taxon>
        <taxon>Penicillium</taxon>
    </lineage>
</organism>
<dbReference type="Pfam" id="PF12710">
    <property type="entry name" value="HAD"/>
    <property type="match status" value="1"/>
</dbReference>
<dbReference type="InterPro" id="IPR050849">
    <property type="entry name" value="HAD-like_hydrolase_phosphatase"/>
</dbReference>
<evidence type="ECO:0008006" key="4">
    <source>
        <dbReference type="Google" id="ProtNLM"/>
    </source>
</evidence>
<dbReference type="EMBL" id="CAJVOS010000049">
    <property type="protein sequence ID" value="CAG8201812.1"/>
    <property type="molecule type" value="Genomic_DNA"/>
</dbReference>
<dbReference type="Gene3D" id="3.90.1470.20">
    <property type="match status" value="1"/>
</dbReference>
<dbReference type="Gene3D" id="3.40.50.1000">
    <property type="entry name" value="HAD superfamily/HAD-like"/>
    <property type="match status" value="1"/>
</dbReference>
<accession>A0A9W4I256</accession>
<dbReference type="PANTHER" id="PTHR28181">
    <property type="entry name" value="UPF0655 PROTEIN YCR015C"/>
    <property type="match status" value="1"/>
</dbReference>
<dbReference type="NCBIfam" id="TIGR01489">
    <property type="entry name" value="DKMTPPase-SF"/>
    <property type="match status" value="1"/>
</dbReference>
<dbReference type="AlphaFoldDB" id="A0A9W4I256"/>
<dbReference type="InterPro" id="IPR006384">
    <property type="entry name" value="HAD_hydro_PyrdxlP_Pase-like"/>
</dbReference>
<dbReference type="OrthoDB" id="10014216at2759"/>
<dbReference type="SUPFAM" id="SSF56784">
    <property type="entry name" value="HAD-like"/>
    <property type="match status" value="1"/>
</dbReference>
<dbReference type="PANTHER" id="PTHR28181:SF2">
    <property type="entry name" value="PHOSPHORIC MONOESTER HYDROLASE"/>
    <property type="match status" value="1"/>
</dbReference>
<reference evidence="2" key="1">
    <citation type="submission" date="2021-07" db="EMBL/GenBank/DDBJ databases">
        <authorList>
            <person name="Branca A.L. A."/>
        </authorList>
    </citation>
    <scope>NUCLEOTIDE SEQUENCE</scope>
</reference>
<evidence type="ECO:0000313" key="3">
    <source>
        <dbReference type="Proteomes" id="UP001153618"/>
    </source>
</evidence>
<comment type="caution">
    <text evidence="2">The sequence shown here is derived from an EMBL/GenBank/DDBJ whole genome shotgun (WGS) entry which is preliminary data.</text>
</comment>
<keyword evidence="3" id="KW-1185">Reference proteome</keyword>
<dbReference type="Proteomes" id="UP001153618">
    <property type="component" value="Unassembled WGS sequence"/>
</dbReference>
<keyword evidence="1" id="KW-0378">Hydrolase</keyword>